<organism evidence="1 2">
    <name type="scientific">Rotaria socialis</name>
    <dbReference type="NCBI Taxonomy" id="392032"/>
    <lineage>
        <taxon>Eukaryota</taxon>
        <taxon>Metazoa</taxon>
        <taxon>Spiralia</taxon>
        <taxon>Gnathifera</taxon>
        <taxon>Rotifera</taxon>
        <taxon>Eurotatoria</taxon>
        <taxon>Bdelloidea</taxon>
        <taxon>Philodinida</taxon>
        <taxon>Philodinidae</taxon>
        <taxon>Rotaria</taxon>
    </lineage>
</organism>
<proteinExistence type="predicted"/>
<keyword evidence="2" id="KW-1185">Reference proteome</keyword>
<dbReference type="Gene3D" id="1.20.120.1750">
    <property type="match status" value="1"/>
</dbReference>
<dbReference type="EMBL" id="CAJOBP010100264">
    <property type="protein sequence ID" value="CAF4974184.1"/>
    <property type="molecule type" value="Genomic_DNA"/>
</dbReference>
<feature type="non-terminal residue" evidence="1">
    <location>
        <position position="1"/>
    </location>
</feature>
<evidence type="ECO:0000313" key="2">
    <source>
        <dbReference type="Proteomes" id="UP000663873"/>
    </source>
</evidence>
<sequence>IFEFIQTEFEECTETLSQIIARPYLRTPKHRIVQVTKTVKRKRLEFLETIARGLIPPDTPPSLKKFSRQRWKYLLKDDVD</sequence>
<name>A0A821YWP0_9BILA</name>
<evidence type="ECO:0000313" key="1">
    <source>
        <dbReference type="EMBL" id="CAF4974184.1"/>
    </source>
</evidence>
<protein>
    <submittedName>
        <fullName evidence="1">Uncharacterized protein</fullName>
    </submittedName>
</protein>
<dbReference type="AlphaFoldDB" id="A0A821YWP0"/>
<gene>
    <name evidence="1" type="ORF">UJA718_LOCUS48937</name>
</gene>
<accession>A0A821YWP0</accession>
<feature type="non-terminal residue" evidence="1">
    <location>
        <position position="80"/>
    </location>
</feature>
<reference evidence="1" key="1">
    <citation type="submission" date="2021-02" db="EMBL/GenBank/DDBJ databases">
        <authorList>
            <person name="Nowell W R."/>
        </authorList>
    </citation>
    <scope>NUCLEOTIDE SEQUENCE</scope>
</reference>
<comment type="caution">
    <text evidence="1">The sequence shown here is derived from an EMBL/GenBank/DDBJ whole genome shotgun (WGS) entry which is preliminary data.</text>
</comment>
<dbReference type="Proteomes" id="UP000663873">
    <property type="component" value="Unassembled WGS sequence"/>
</dbReference>